<sequence>MLLYYYFVGGDRFIPAIKQLLAIVIIVWLSTQIKHHDHLREKEYPFYLKATVILFGLILLVYVFSALGDILVPLAFAAFLAVLLNPLVNTLMSHKVPKALAIILSLFLAVAFLTGLFYFLSTQIAQFSASFPLLKQKFLTLSGSVQQWIYLKFNVSTEKQLAFIKQALDNSQSLLGQTVGTVLGTLSVVFLLPVYIFMLLFYKTLILNFFFEVFKEKHSREVAEILRETKLAIQSYIVGLLIEMVIVAILNSIALLLLGVKYAILLGVIGAILNMLPYIGGIIAIALPVLIATVTKDGYSTQLGIVVANLVIQFIDNNIIFPSFVSVKVQINALISIVIVLLGNALWGISGMFLSVPFVAVLKIIFDRIDELKPWGKLLGDNVPTRYLGNRRNKKTVSEEIVDQK</sequence>
<feature type="transmembrane region" description="Helical" evidence="8">
    <location>
        <begin position="235"/>
        <end position="258"/>
    </location>
</feature>
<proteinExistence type="inferred from homology"/>
<feature type="transmembrane region" description="Helical" evidence="8">
    <location>
        <begin position="333"/>
        <end position="366"/>
    </location>
</feature>
<keyword evidence="10" id="KW-1185">Reference proteome</keyword>
<organism evidence="9 10">
    <name type="scientific">Mucilaginibacter corticis</name>
    <dbReference type="NCBI Taxonomy" id="2597670"/>
    <lineage>
        <taxon>Bacteria</taxon>
        <taxon>Pseudomonadati</taxon>
        <taxon>Bacteroidota</taxon>
        <taxon>Sphingobacteriia</taxon>
        <taxon>Sphingobacteriales</taxon>
        <taxon>Sphingobacteriaceae</taxon>
        <taxon>Mucilaginibacter</taxon>
    </lineage>
</organism>
<keyword evidence="6 8" id="KW-1133">Transmembrane helix</keyword>
<feature type="transmembrane region" description="Helical" evidence="8">
    <location>
        <begin position="12"/>
        <end position="30"/>
    </location>
</feature>
<dbReference type="PANTHER" id="PTHR21716:SF53">
    <property type="entry name" value="PERMEASE PERM-RELATED"/>
    <property type="match status" value="1"/>
</dbReference>
<feature type="transmembrane region" description="Helical" evidence="8">
    <location>
        <begin position="70"/>
        <end position="88"/>
    </location>
</feature>
<gene>
    <name evidence="9" type="ORF">FO440_06025</name>
</gene>
<dbReference type="PANTHER" id="PTHR21716">
    <property type="entry name" value="TRANSMEMBRANE PROTEIN"/>
    <property type="match status" value="1"/>
</dbReference>
<accession>A0A556MUX6</accession>
<evidence type="ECO:0000256" key="6">
    <source>
        <dbReference type="ARBA" id="ARBA00022989"/>
    </source>
</evidence>
<comment type="similarity">
    <text evidence="2">Belongs to the autoinducer-2 exporter (AI-2E) (TC 2.A.86) family.</text>
</comment>
<feature type="transmembrane region" description="Helical" evidence="8">
    <location>
        <begin position="303"/>
        <end position="321"/>
    </location>
</feature>
<keyword evidence="5 8" id="KW-0812">Transmembrane</keyword>
<keyword evidence="4" id="KW-1003">Cell membrane</keyword>
<keyword evidence="3" id="KW-0813">Transport</keyword>
<evidence type="ECO:0000256" key="1">
    <source>
        <dbReference type="ARBA" id="ARBA00004651"/>
    </source>
</evidence>
<dbReference type="InterPro" id="IPR002549">
    <property type="entry name" value="AI-2E-like"/>
</dbReference>
<dbReference type="Pfam" id="PF01594">
    <property type="entry name" value="AI-2E_transport"/>
    <property type="match status" value="1"/>
</dbReference>
<name>A0A556MUX6_9SPHI</name>
<evidence type="ECO:0000256" key="2">
    <source>
        <dbReference type="ARBA" id="ARBA00009773"/>
    </source>
</evidence>
<comment type="subcellular location">
    <subcellularLocation>
        <location evidence="1">Cell membrane</location>
        <topology evidence="1">Multi-pass membrane protein</topology>
    </subcellularLocation>
</comment>
<protein>
    <submittedName>
        <fullName evidence="9">AI-2E family transporter</fullName>
    </submittedName>
</protein>
<comment type="caution">
    <text evidence="9">The sequence shown here is derived from an EMBL/GenBank/DDBJ whole genome shotgun (WGS) entry which is preliminary data.</text>
</comment>
<dbReference type="GO" id="GO:0005886">
    <property type="term" value="C:plasma membrane"/>
    <property type="evidence" value="ECO:0007669"/>
    <property type="project" value="UniProtKB-SubCell"/>
</dbReference>
<feature type="transmembrane region" description="Helical" evidence="8">
    <location>
        <begin position="190"/>
        <end position="214"/>
    </location>
</feature>
<feature type="transmembrane region" description="Helical" evidence="8">
    <location>
        <begin position="100"/>
        <end position="120"/>
    </location>
</feature>
<dbReference type="OrthoDB" id="9793390at2"/>
<dbReference type="AlphaFoldDB" id="A0A556MUX6"/>
<evidence type="ECO:0000256" key="5">
    <source>
        <dbReference type="ARBA" id="ARBA00022692"/>
    </source>
</evidence>
<evidence type="ECO:0000256" key="7">
    <source>
        <dbReference type="ARBA" id="ARBA00023136"/>
    </source>
</evidence>
<dbReference type="Proteomes" id="UP000318733">
    <property type="component" value="Unassembled WGS sequence"/>
</dbReference>
<evidence type="ECO:0000256" key="3">
    <source>
        <dbReference type="ARBA" id="ARBA00022448"/>
    </source>
</evidence>
<dbReference type="EMBL" id="VLPK01000001">
    <property type="protein sequence ID" value="TSJ43744.1"/>
    <property type="molecule type" value="Genomic_DNA"/>
</dbReference>
<dbReference type="RefSeq" id="WP_144247310.1">
    <property type="nucleotide sequence ID" value="NZ_VLPK01000001.1"/>
</dbReference>
<reference evidence="9 10" key="1">
    <citation type="submission" date="2019-07" db="EMBL/GenBank/DDBJ databases">
        <authorList>
            <person name="Huq M.A."/>
        </authorList>
    </citation>
    <scope>NUCLEOTIDE SEQUENCE [LARGE SCALE GENOMIC DNA]</scope>
    <source>
        <strain evidence="9 10">MAH-19</strain>
    </source>
</reference>
<evidence type="ECO:0000313" key="10">
    <source>
        <dbReference type="Proteomes" id="UP000318733"/>
    </source>
</evidence>
<feature type="transmembrane region" description="Helical" evidence="8">
    <location>
        <begin position="46"/>
        <end position="64"/>
    </location>
</feature>
<evidence type="ECO:0000256" key="4">
    <source>
        <dbReference type="ARBA" id="ARBA00022475"/>
    </source>
</evidence>
<feature type="transmembrane region" description="Helical" evidence="8">
    <location>
        <begin position="264"/>
        <end position="291"/>
    </location>
</feature>
<evidence type="ECO:0000256" key="8">
    <source>
        <dbReference type="SAM" id="Phobius"/>
    </source>
</evidence>
<keyword evidence="7 8" id="KW-0472">Membrane</keyword>
<evidence type="ECO:0000313" key="9">
    <source>
        <dbReference type="EMBL" id="TSJ43744.1"/>
    </source>
</evidence>